<sequence length="165" mass="17500">MRKLGVLVGIFVLCPVAVSAQLLNVKIIQRQNGETQYTYQVAGHSTSTGSGNANCYSSGDTVNCNSSSSTNTSTTAPQMISYSVAGATYSLLLPDGRVAVVNCTSKFAEHFAGPAGNKRSCRMPIVDKLQAEFKGKNAKLIWPVSLDGKKMESETYTILGILPAS</sequence>
<dbReference type="Proteomes" id="UP000269669">
    <property type="component" value="Unassembled WGS sequence"/>
</dbReference>
<proteinExistence type="predicted"/>
<comment type="caution">
    <text evidence="1">The sequence shown here is derived from an EMBL/GenBank/DDBJ whole genome shotgun (WGS) entry which is preliminary data.</text>
</comment>
<evidence type="ECO:0000313" key="1">
    <source>
        <dbReference type="EMBL" id="RSL19273.1"/>
    </source>
</evidence>
<evidence type="ECO:0000313" key="2">
    <source>
        <dbReference type="Proteomes" id="UP000269669"/>
    </source>
</evidence>
<reference evidence="1 2" key="1">
    <citation type="submission" date="2018-12" db="EMBL/GenBank/DDBJ databases">
        <title>Sequencing of bacterial isolates from soil warming experiment in Harvard Forest, Massachusetts, USA.</title>
        <authorList>
            <person name="Deangelis K."/>
        </authorList>
    </citation>
    <scope>NUCLEOTIDE SEQUENCE [LARGE SCALE GENOMIC DNA]</scope>
    <source>
        <strain evidence="1 2">EB153</strain>
    </source>
</reference>
<accession>A0A3R9PDH4</accession>
<name>A0A3R9PDH4_9BACT</name>
<gene>
    <name evidence="1" type="ORF">EDE15_4935</name>
</gene>
<organism evidence="1 2">
    <name type="scientific">Edaphobacter aggregans</name>
    <dbReference type="NCBI Taxonomy" id="570835"/>
    <lineage>
        <taxon>Bacteria</taxon>
        <taxon>Pseudomonadati</taxon>
        <taxon>Acidobacteriota</taxon>
        <taxon>Terriglobia</taxon>
        <taxon>Terriglobales</taxon>
        <taxon>Acidobacteriaceae</taxon>
        <taxon>Edaphobacter</taxon>
    </lineage>
</organism>
<protein>
    <submittedName>
        <fullName evidence="1">Uncharacterized protein</fullName>
    </submittedName>
</protein>
<keyword evidence="2" id="KW-1185">Reference proteome</keyword>
<dbReference type="EMBL" id="RSDW01000001">
    <property type="protein sequence ID" value="RSL19273.1"/>
    <property type="molecule type" value="Genomic_DNA"/>
</dbReference>
<dbReference type="AlphaFoldDB" id="A0A3R9PDH4"/>